<dbReference type="GO" id="GO:0005774">
    <property type="term" value="C:vacuolar membrane"/>
    <property type="evidence" value="ECO:0007669"/>
    <property type="project" value="UniProtKB-SubCell"/>
</dbReference>
<dbReference type="STRING" id="329046.A0A1Y2BRU9"/>
<dbReference type="GO" id="GO:0010508">
    <property type="term" value="P:positive regulation of autophagy"/>
    <property type="evidence" value="ECO:0007669"/>
    <property type="project" value="TreeGrafter"/>
</dbReference>
<proteinExistence type="inferred from homology"/>
<comment type="subcellular location">
    <subcellularLocation>
        <location evidence="1">Vacuole membrane</location>
        <topology evidence="1">Peripheral membrane protein</topology>
    </subcellularLocation>
</comment>
<sequence>MHILWIHDSRFSSLEVVINPEAFPTVAVGDLLEVFHPDGSGGNSVDGTTSDKQRLVVQVSAFETEAAAKQPHLQISIAQHLAALFDLMPRAHVIVRKVDKEAMRAEFLELAFRDQYIARSDMWRLKLSLLNTCVYSGKKIQTLGVRAQVKEMVIAGKEAACAYITESTKLVFRSHSAKLFIFIQMSREMWEFAEDGELFFEKCVHGFLPDLFSVWKKAATNHVVSIVLFSRIFYRDTVGGNHVSSIPSGNNSNSNFGLFSDLDRDFAGRMYRDYYRVVIDWETRSDWAQVLVPLKREFVRFEKDVLQNEIDGSFILSGLNSSACDGNILEAINLALNPFDKHYIDRDLLRTGLGIVVVTTSPGTFTVDKKLLRLTTQRMIDNGIACDLVSLARPPLYSVPLFQFHGKKVHLRMGMGQSSGVSGGRSSGVASGTTSHISGVSHDSSEGSNPLKSKPVEDICDPLYFDDDYTFRTNESERANFFNIPTWLDVSFFDRSVSAGGRRSFRNKTNFMLRCRLPEAHLIPVDFATCVIVDYMDNRNKGALDTPAAAELNQTPYDLYDSQVFTSVSEVPFNTDAFIDAPVHVPPVGSYSTNGSRQSITDGISFSQKLLETPMTDLKGARRTSLLSNHSVGHRYGSSYKNEYQDLPSTAPLVPTELAFDKLILVDSPNRPMDVGSAESVSPTTHLAPIRILTNGARNNHQKDLHDGTMPEKLAVSFKGGTSPVDPISVDRVSPGKSHGMLKNPNMRQNYINPCNPSKNVIKASSTIRRWQHLFPLSHNHNEELIKWKSLSTPACLPISTDYFPSLEELAQLYSEYSYTVTPADETTPYQDNSANEVQRVEALLVELISQRISQGFQIVVSHVVDKIPLAPLNEEPLPNPAQGGSKFWASGPSAAVAAASSASTQKTNSARISTTMPYFLSFGDHLHKLYFDSSGKNVEVKRYNRRIQYSTNNYNYKCMIWPKNLPGYMEADVVFAYPPSTNYAWNYLDHLIAGYLDEMTEALRFWRARFILIPLESVQNIANPFEDNVDDEDIRLAGFNRFVELFEKSRWHQPTNAEPKKKVQPSSSLKIQFTTFTKSQFIKDEWNKLKLGIETDLLLRGVSDSLLNDNVNTSNGQLLTKTSPFLAIVSSMQNPGTGISIKDRTWHFKIYKKMFIGQECIDWMIRSFSDIGTREEAVDFGNFLCDKGVFQHANQKHRFLDGYFYYRISNDYTSLKAREDGLLKEKEKEKEREREKDKDGKFSRNGSTEVMDERTRHIPPIELSKRMVIDMDPQRRSTRNERAILHYDTIHNTRNCYHFQLHWLVCTPRLIEDLLQSWARAAERCGFKFVKAPIDQARTFSNDSPFQSVVTIPLACSPPLEAGVDDIQFLYEIARRNGFVLDLEADHMFDDGTVSYSFSKQHYEHTQFVHRTGAAFIQVVPRKGFLWVNNRLFLAAQGTERGGYANPAAAGSSNLASGNPELLRVAFMNVCGDVGKLESIWKEMQLSHSDELGGSHIYSPAFASLKE</sequence>
<evidence type="ECO:0000313" key="10">
    <source>
        <dbReference type="Proteomes" id="UP000193642"/>
    </source>
</evidence>
<dbReference type="GO" id="GO:0005096">
    <property type="term" value="F:GTPase activator activity"/>
    <property type="evidence" value="ECO:0007669"/>
    <property type="project" value="InterPro"/>
</dbReference>
<protein>
    <recommendedName>
        <fullName evidence="3">Vacuolar membrane-associated protein IML1</fullName>
    </recommendedName>
    <alternativeName>
        <fullName evidence="4">Vacuolar membrane-associated protein iml1</fullName>
    </alternativeName>
</protein>
<dbReference type="Pfam" id="PF12257">
    <property type="entry name" value="IML1"/>
    <property type="match status" value="1"/>
</dbReference>
<dbReference type="SMART" id="SM00049">
    <property type="entry name" value="DEP"/>
    <property type="match status" value="1"/>
</dbReference>
<feature type="compositionally biased region" description="Basic and acidic residues" evidence="7">
    <location>
        <begin position="1226"/>
        <end position="1243"/>
    </location>
</feature>
<dbReference type="Pfam" id="PF19418">
    <property type="entry name" value="DEPDC5_CTD"/>
    <property type="match status" value="1"/>
</dbReference>
<dbReference type="Pfam" id="PF24438">
    <property type="entry name" value="IML1_N_fung"/>
    <property type="match status" value="1"/>
</dbReference>
<evidence type="ECO:0000256" key="4">
    <source>
        <dbReference type="ARBA" id="ARBA00021881"/>
    </source>
</evidence>
<dbReference type="OrthoDB" id="39497at2759"/>
<dbReference type="EMBL" id="MCGO01000050">
    <property type="protein sequence ID" value="ORY37470.1"/>
    <property type="molecule type" value="Genomic_DNA"/>
</dbReference>
<dbReference type="GO" id="GO:0035556">
    <property type="term" value="P:intracellular signal transduction"/>
    <property type="evidence" value="ECO:0007669"/>
    <property type="project" value="InterPro"/>
</dbReference>
<comment type="caution">
    <text evidence="9">The sequence shown here is derived from an EMBL/GenBank/DDBJ whole genome shotgun (WGS) entry which is preliminary data.</text>
</comment>
<dbReference type="InterPro" id="IPR057068">
    <property type="entry name" value="IML1_N_fung"/>
</dbReference>
<evidence type="ECO:0000256" key="3">
    <source>
        <dbReference type="ARBA" id="ARBA00018529"/>
    </source>
</evidence>
<feature type="region of interest" description="Disordered" evidence="7">
    <location>
        <begin position="1226"/>
        <end position="1252"/>
    </location>
</feature>
<feature type="region of interest" description="Disordered" evidence="7">
    <location>
        <begin position="725"/>
        <end position="750"/>
    </location>
</feature>
<evidence type="ECO:0000259" key="8">
    <source>
        <dbReference type="PROSITE" id="PS50186"/>
    </source>
</evidence>
<dbReference type="InterPro" id="IPR000591">
    <property type="entry name" value="DEP_dom"/>
</dbReference>
<feature type="domain" description="DEP" evidence="8">
    <location>
        <begin position="1136"/>
        <end position="1211"/>
    </location>
</feature>
<dbReference type="InterPro" id="IPR048255">
    <property type="entry name" value="IML1_N"/>
</dbReference>
<dbReference type="PANTHER" id="PTHR13179">
    <property type="entry name" value="DEP DOMAIN CONTAINING PROTEIN 5"/>
    <property type="match status" value="1"/>
</dbReference>
<evidence type="ECO:0000256" key="1">
    <source>
        <dbReference type="ARBA" id="ARBA00004148"/>
    </source>
</evidence>
<feature type="region of interest" description="Disordered" evidence="7">
    <location>
        <begin position="416"/>
        <end position="452"/>
    </location>
</feature>
<reference evidence="9 10" key="1">
    <citation type="submission" date="2016-07" db="EMBL/GenBank/DDBJ databases">
        <title>Pervasive Adenine N6-methylation of Active Genes in Fungi.</title>
        <authorList>
            <consortium name="DOE Joint Genome Institute"/>
            <person name="Mondo S.J."/>
            <person name="Dannebaum R.O."/>
            <person name="Kuo R.C."/>
            <person name="Labutti K."/>
            <person name="Haridas S."/>
            <person name="Kuo A."/>
            <person name="Salamov A."/>
            <person name="Ahrendt S.R."/>
            <person name="Lipzen A."/>
            <person name="Sullivan W."/>
            <person name="Andreopoulos W.B."/>
            <person name="Clum A."/>
            <person name="Lindquist E."/>
            <person name="Daum C."/>
            <person name="Ramamoorthy G.K."/>
            <person name="Gryganskyi A."/>
            <person name="Culley D."/>
            <person name="Magnuson J.K."/>
            <person name="James T.Y."/>
            <person name="O'Malley M.A."/>
            <person name="Stajich J.E."/>
            <person name="Spatafora J.W."/>
            <person name="Visel A."/>
            <person name="Grigoriev I.V."/>
        </authorList>
    </citation>
    <scope>NUCLEOTIDE SEQUENCE [LARGE SCALE GENOMIC DNA]</scope>
    <source>
        <strain evidence="9 10">JEL800</strain>
    </source>
</reference>
<evidence type="ECO:0000256" key="7">
    <source>
        <dbReference type="SAM" id="MobiDB-lite"/>
    </source>
</evidence>
<dbReference type="InterPro" id="IPR036390">
    <property type="entry name" value="WH_DNA-bd_sf"/>
</dbReference>
<gene>
    <name evidence="9" type="ORF">BCR33DRAFT_721520</name>
</gene>
<dbReference type="Pfam" id="PF00610">
    <property type="entry name" value="DEP"/>
    <property type="match status" value="1"/>
</dbReference>
<dbReference type="InterPro" id="IPR036388">
    <property type="entry name" value="WH-like_DNA-bd_sf"/>
</dbReference>
<dbReference type="PROSITE" id="PS50186">
    <property type="entry name" value="DEP"/>
    <property type="match status" value="1"/>
</dbReference>
<dbReference type="Gene3D" id="1.10.10.10">
    <property type="entry name" value="Winged helix-like DNA-binding domain superfamily/Winged helix DNA-binding domain"/>
    <property type="match status" value="1"/>
</dbReference>
<evidence type="ECO:0000256" key="6">
    <source>
        <dbReference type="ARBA" id="ARBA00023136"/>
    </source>
</evidence>
<evidence type="ECO:0000313" key="9">
    <source>
        <dbReference type="EMBL" id="ORY37470.1"/>
    </source>
</evidence>
<dbReference type="GO" id="GO:1990130">
    <property type="term" value="C:GATOR1 complex"/>
    <property type="evidence" value="ECO:0007669"/>
    <property type="project" value="TreeGrafter"/>
</dbReference>
<comment type="similarity">
    <text evidence="2">Belongs to the IML1 family.</text>
</comment>
<name>A0A1Y2BRU9_9FUNG</name>
<evidence type="ECO:0000256" key="5">
    <source>
        <dbReference type="ARBA" id="ARBA00022554"/>
    </source>
</evidence>
<accession>A0A1Y2BRU9</accession>
<feature type="compositionally biased region" description="Polar residues" evidence="7">
    <location>
        <begin position="436"/>
        <end position="451"/>
    </location>
</feature>
<dbReference type="GO" id="GO:1904262">
    <property type="term" value="P:negative regulation of TORC1 signaling"/>
    <property type="evidence" value="ECO:0007669"/>
    <property type="project" value="TreeGrafter"/>
</dbReference>
<dbReference type="PANTHER" id="PTHR13179:SF8">
    <property type="entry name" value="GATOR COMPLEX PROTEIN DEPDC5"/>
    <property type="match status" value="1"/>
</dbReference>
<dbReference type="InterPro" id="IPR045838">
    <property type="entry name" value="DEPDC5_CTD"/>
</dbReference>
<organism evidence="9 10">
    <name type="scientific">Rhizoclosmatium globosum</name>
    <dbReference type="NCBI Taxonomy" id="329046"/>
    <lineage>
        <taxon>Eukaryota</taxon>
        <taxon>Fungi</taxon>
        <taxon>Fungi incertae sedis</taxon>
        <taxon>Chytridiomycota</taxon>
        <taxon>Chytridiomycota incertae sedis</taxon>
        <taxon>Chytridiomycetes</taxon>
        <taxon>Chytridiales</taxon>
        <taxon>Chytriomycetaceae</taxon>
        <taxon>Rhizoclosmatium</taxon>
    </lineage>
</organism>
<keyword evidence="6" id="KW-0472">Membrane</keyword>
<keyword evidence="10" id="KW-1185">Reference proteome</keyword>
<dbReference type="InterPro" id="IPR027244">
    <property type="entry name" value="IML1"/>
</dbReference>
<keyword evidence="5" id="KW-0926">Vacuole</keyword>
<evidence type="ECO:0000256" key="2">
    <source>
        <dbReference type="ARBA" id="ARBA00005643"/>
    </source>
</evidence>
<dbReference type="Proteomes" id="UP000193642">
    <property type="component" value="Unassembled WGS sequence"/>
</dbReference>
<dbReference type="SUPFAM" id="SSF46785">
    <property type="entry name" value="Winged helix' DNA-binding domain"/>
    <property type="match status" value="1"/>
</dbReference>